<keyword evidence="1" id="KW-0433">Leucine-rich repeat</keyword>
<dbReference type="Proteomes" id="UP001652623">
    <property type="component" value="Chromosome 2"/>
</dbReference>
<evidence type="ECO:0000313" key="5">
    <source>
        <dbReference type="Proteomes" id="UP001652623"/>
    </source>
</evidence>
<name>A0ABM4A2V1_ZIZJJ</name>
<evidence type="ECO:0000256" key="2">
    <source>
        <dbReference type="ARBA" id="ARBA00022737"/>
    </source>
</evidence>
<evidence type="ECO:0000259" key="4">
    <source>
        <dbReference type="Pfam" id="PF20160"/>
    </source>
</evidence>
<feature type="region of interest" description="Disordered" evidence="3">
    <location>
        <begin position="538"/>
        <end position="590"/>
    </location>
</feature>
<dbReference type="InterPro" id="IPR003591">
    <property type="entry name" value="Leu-rich_rpt_typical-subtyp"/>
</dbReference>
<dbReference type="InterPro" id="IPR045344">
    <property type="entry name" value="C-JID"/>
</dbReference>
<gene>
    <name evidence="6" type="primary">LOC107403915</name>
</gene>
<organism evidence="5 6">
    <name type="scientific">Ziziphus jujuba</name>
    <name type="common">Chinese jujube</name>
    <name type="synonym">Ziziphus sativa</name>
    <dbReference type="NCBI Taxonomy" id="326968"/>
    <lineage>
        <taxon>Eukaryota</taxon>
        <taxon>Viridiplantae</taxon>
        <taxon>Streptophyta</taxon>
        <taxon>Embryophyta</taxon>
        <taxon>Tracheophyta</taxon>
        <taxon>Spermatophyta</taxon>
        <taxon>Magnoliopsida</taxon>
        <taxon>eudicotyledons</taxon>
        <taxon>Gunneridae</taxon>
        <taxon>Pentapetalae</taxon>
        <taxon>rosids</taxon>
        <taxon>fabids</taxon>
        <taxon>Rosales</taxon>
        <taxon>Rhamnaceae</taxon>
        <taxon>Paliureae</taxon>
        <taxon>Ziziphus</taxon>
    </lineage>
</organism>
<sequence>MTHLPSSIFHVEKLQTLSCCNEVAKSTLRENIMNPTSVKCFLPRRFCSFKELDLSDCKLTDEAFPEYFGGLVSLEKLNLSRNSFSVLPRSIKKLSNLTHLNLEHCENLTHLGPDLPSTLENVILNYCTSLNSLDSLQKPCHLRCVDCFKLVQKQGSKTTVLASLQRYFQEPTNGSRDFDIILPGSEIPDWFKTKSSMPSSIRIEIDANWYKNGKWIGFAMAVCLHANSSACDNFKYIVRCCSKVAKRCRIMHSIGRIKSRSSDHLWLFFLHRDSIQSEWLHETRGNLEFSVSAYNGNAEDESYCGPCGLRLVHDNDIEELNQLSKNNFTETDTHQEDLHSPPSNRVDNMINPTVGKGVLPGHDPSSLTKLDLSSRNLTDEPFPEDFGCLVSLEDLNLSRNPFNVLPPSIKNLSKLKYLNLEYCTSLKCLGPEVPSSVETILVNYCTSLNSFLDPSNPCHLRCSEFCVDCSELVKRQDSTMTALTSLKRYLQEPPDGSLRFDIVLPGSKIPEWFSHLDGGGSIRTKLFPNWCTTDESPHGDCQDGLSSPSERLEESDKFSSRDKWAKYHGRTNTEPPCMLRPTRHGDPQNF</sequence>
<dbReference type="InterPro" id="IPR032675">
    <property type="entry name" value="LRR_dom_sf"/>
</dbReference>
<dbReference type="PANTHER" id="PTHR16083:SF83">
    <property type="entry name" value="LEUCINE-RICH REPEAT-CONTAINING PROTEIN 40"/>
    <property type="match status" value="1"/>
</dbReference>
<keyword evidence="5" id="KW-1185">Reference proteome</keyword>
<evidence type="ECO:0000313" key="6">
    <source>
        <dbReference type="RefSeq" id="XP_060671056.1"/>
    </source>
</evidence>
<dbReference type="Pfam" id="PF13855">
    <property type="entry name" value="LRR_8"/>
    <property type="match status" value="1"/>
</dbReference>
<feature type="domain" description="C-JID" evidence="4">
    <location>
        <begin position="182"/>
        <end position="317"/>
    </location>
</feature>
<dbReference type="Pfam" id="PF00560">
    <property type="entry name" value="LRR_1"/>
    <property type="match status" value="1"/>
</dbReference>
<evidence type="ECO:0000256" key="3">
    <source>
        <dbReference type="SAM" id="MobiDB-lite"/>
    </source>
</evidence>
<keyword evidence="2" id="KW-0677">Repeat</keyword>
<dbReference type="InterPro" id="IPR001611">
    <property type="entry name" value="Leu-rich_rpt"/>
</dbReference>
<protein>
    <submittedName>
        <fullName evidence="6">Uncharacterized protein LOC107403915</fullName>
    </submittedName>
</protein>
<dbReference type="SUPFAM" id="SSF52058">
    <property type="entry name" value="L domain-like"/>
    <property type="match status" value="1"/>
</dbReference>
<dbReference type="Pfam" id="PF20160">
    <property type="entry name" value="C-JID"/>
    <property type="match status" value="1"/>
</dbReference>
<proteinExistence type="predicted"/>
<reference evidence="6" key="1">
    <citation type="submission" date="2025-08" db="UniProtKB">
        <authorList>
            <consortium name="RefSeq"/>
        </authorList>
    </citation>
    <scope>IDENTIFICATION</scope>
    <source>
        <tissue evidence="6">Seedling</tissue>
    </source>
</reference>
<dbReference type="Gene3D" id="3.80.10.10">
    <property type="entry name" value="Ribonuclease Inhibitor"/>
    <property type="match status" value="2"/>
</dbReference>
<dbReference type="SMART" id="SM00369">
    <property type="entry name" value="LRR_TYP"/>
    <property type="match status" value="3"/>
</dbReference>
<feature type="compositionally biased region" description="Basic and acidic residues" evidence="3">
    <location>
        <begin position="550"/>
        <end position="565"/>
    </location>
</feature>
<accession>A0ABM4A2V1</accession>
<dbReference type="GeneID" id="107403915"/>
<dbReference type="PANTHER" id="PTHR16083">
    <property type="entry name" value="LEUCINE RICH REPEAT CONTAINING PROTEIN"/>
    <property type="match status" value="1"/>
</dbReference>
<evidence type="ECO:0000256" key="1">
    <source>
        <dbReference type="ARBA" id="ARBA00022614"/>
    </source>
</evidence>
<dbReference type="RefSeq" id="XP_060671056.1">
    <property type="nucleotide sequence ID" value="XM_060815073.1"/>
</dbReference>